<evidence type="ECO:0000256" key="6">
    <source>
        <dbReference type="ARBA" id="ARBA00023004"/>
    </source>
</evidence>
<evidence type="ECO:0000256" key="5">
    <source>
        <dbReference type="ARBA" id="ARBA00023002"/>
    </source>
</evidence>
<dbReference type="KEGG" id="ela:UCREL1_11302"/>
<dbReference type="GO" id="GO:0004497">
    <property type="term" value="F:monooxygenase activity"/>
    <property type="evidence" value="ECO:0007669"/>
    <property type="project" value="UniProtKB-KW"/>
</dbReference>
<keyword evidence="7 9" id="KW-0503">Monooxygenase</keyword>
<evidence type="ECO:0000256" key="2">
    <source>
        <dbReference type="ARBA" id="ARBA00010617"/>
    </source>
</evidence>
<dbReference type="InterPro" id="IPR036396">
    <property type="entry name" value="Cyt_P450_sf"/>
</dbReference>
<evidence type="ECO:0000256" key="3">
    <source>
        <dbReference type="ARBA" id="ARBA00022617"/>
    </source>
</evidence>
<keyword evidence="3 8" id="KW-0349">Heme</keyword>
<feature type="binding site" description="axial binding residue" evidence="8">
    <location>
        <position position="252"/>
    </location>
    <ligand>
        <name>heme</name>
        <dbReference type="ChEBI" id="CHEBI:30413"/>
    </ligand>
    <ligandPart>
        <name>Fe</name>
        <dbReference type="ChEBI" id="CHEBI:18248"/>
    </ligandPart>
</feature>
<reference evidence="11" key="1">
    <citation type="journal article" date="2013" name="Genome Announc.">
        <title>Draft genome sequence of the grapevine dieback fungus Eutypa lata UCR-EL1.</title>
        <authorList>
            <person name="Blanco-Ulate B."/>
            <person name="Rolshausen P.E."/>
            <person name="Cantu D."/>
        </authorList>
    </citation>
    <scope>NUCLEOTIDE SEQUENCE [LARGE SCALE GENOMIC DNA]</scope>
    <source>
        <strain evidence="11">UCR-EL1</strain>
    </source>
</reference>
<dbReference type="GO" id="GO:0005506">
    <property type="term" value="F:iron ion binding"/>
    <property type="evidence" value="ECO:0007669"/>
    <property type="project" value="InterPro"/>
</dbReference>
<dbReference type="InterPro" id="IPR002401">
    <property type="entry name" value="Cyt_P450_E_grp-I"/>
</dbReference>
<dbReference type="PRINTS" id="PR00463">
    <property type="entry name" value="EP450I"/>
</dbReference>
<proteinExistence type="inferred from homology"/>
<dbReference type="GO" id="GO:0016705">
    <property type="term" value="F:oxidoreductase activity, acting on paired donors, with incorporation or reduction of molecular oxygen"/>
    <property type="evidence" value="ECO:0007669"/>
    <property type="project" value="InterPro"/>
</dbReference>
<dbReference type="eggNOG" id="KOG0157">
    <property type="taxonomic scope" value="Eukaryota"/>
</dbReference>
<evidence type="ECO:0000256" key="1">
    <source>
        <dbReference type="ARBA" id="ARBA00001971"/>
    </source>
</evidence>
<dbReference type="AlphaFoldDB" id="M7SC60"/>
<dbReference type="EMBL" id="KB707550">
    <property type="protein sequence ID" value="EMR61768.1"/>
    <property type="molecule type" value="Genomic_DNA"/>
</dbReference>
<dbReference type="GO" id="GO:0020037">
    <property type="term" value="F:heme binding"/>
    <property type="evidence" value="ECO:0007669"/>
    <property type="project" value="InterPro"/>
</dbReference>
<protein>
    <submittedName>
        <fullName evidence="10">Putative cytochrome p450 protein</fullName>
    </submittedName>
</protein>
<gene>
    <name evidence="10" type="ORF">UCREL1_11302</name>
</gene>
<comment type="cofactor">
    <cofactor evidence="1 8">
        <name>heme</name>
        <dbReference type="ChEBI" id="CHEBI:30413"/>
    </cofactor>
</comment>
<evidence type="ECO:0000313" key="10">
    <source>
        <dbReference type="EMBL" id="EMR61768.1"/>
    </source>
</evidence>
<evidence type="ECO:0000256" key="4">
    <source>
        <dbReference type="ARBA" id="ARBA00022723"/>
    </source>
</evidence>
<organism evidence="10 11">
    <name type="scientific">Eutypa lata (strain UCR-EL1)</name>
    <name type="common">Grapevine dieback disease fungus</name>
    <name type="synonym">Eutypa armeniacae</name>
    <dbReference type="NCBI Taxonomy" id="1287681"/>
    <lineage>
        <taxon>Eukaryota</taxon>
        <taxon>Fungi</taxon>
        <taxon>Dikarya</taxon>
        <taxon>Ascomycota</taxon>
        <taxon>Pezizomycotina</taxon>
        <taxon>Sordariomycetes</taxon>
        <taxon>Xylariomycetidae</taxon>
        <taxon>Xylariales</taxon>
        <taxon>Diatrypaceae</taxon>
        <taxon>Eutypa</taxon>
    </lineage>
</organism>
<dbReference type="PANTHER" id="PTHR24305">
    <property type="entry name" value="CYTOCHROME P450"/>
    <property type="match status" value="1"/>
</dbReference>
<dbReference type="InterPro" id="IPR050121">
    <property type="entry name" value="Cytochrome_P450_monoxygenase"/>
</dbReference>
<dbReference type="SUPFAM" id="SSF48264">
    <property type="entry name" value="Cytochrome P450"/>
    <property type="match status" value="2"/>
</dbReference>
<comment type="similarity">
    <text evidence="2 9">Belongs to the cytochrome P450 family.</text>
</comment>
<evidence type="ECO:0000256" key="7">
    <source>
        <dbReference type="ARBA" id="ARBA00023033"/>
    </source>
</evidence>
<sequence>MPFPVEIPLALAERPGLALIALIAFLVVGYVIGKPIYNVLFHPLHKFPGPKLWAASRIPYAIAIFKGRPHLKILKLHEQYGPIIRVAPDELSFQHDDAWKEIMGHRKGGRGEHGKDPPFYLEQTKGILASDRENHARQRRILAHGFSAQSMADQQPLIKEYVDLLLQQLRERCEGGMKALNMVSWYNWTTFDVIGDLAFGEPFGCLKNADYHPQKNFTLAESFIPERWLGDARFVNDKKDILQPFSFGPRNCLGKNLGYAEMRLILARILWNFDPKLDESSRDWLDQEEYTLWDKKPLNVYLTPRKTG</sequence>
<dbReference type="Proteomes" id="UP000012174">
    <property type="component" value="Unassembled WGS sequence"/>
</dbReference>
<name>M7SC60_EUTLA</name>
<keyword evidence="5 9" id="KW-0560">Oxidoreductase</keyword>
<dbReference type="HOGENOM" id="CLU_078559_0_0_1"/>
<accession>M7SC60</accession>
<dbReference type="OMA" id="KCIEQTE"/>
<evidence type="ECO:0000256" key="9">
    <source>
        <dbReference type="RuleBase" id="RU000461"/>
    </source>
</evidence>
<keyword evidence="11" id="KW-1185">Reference proteome</keyword>
<evidence type="ECO:0000313" key="11">
    <source>
        <dbReference type="Proteomes" id="UP000012174"/>
    </source>
</evidence>
<dbReference type="PANTHER" id="PTHR24305:SF230">
    <property type="entry name" value="P450, PUTATIVE (EUROFUNG)-RELATED"/>
    <property type="match status" value="1"/>
</dbReference>
<dbReference type="PROSITE" id="PS00086">
    <property type="entry name" value="CYTOCHROME_P450"/>
    <property type="match status" value="1"/>
</dbReference>
<dbReference type="OrthoDB" id="4754341at2759"/>
<keyword evidence="6 8" id="KW-0408">Iron</keyword>
<keyword evidence="4 8" id="KW-0479">Metal-binding</keyword>
<dbReference type="InterPro" id="IPR001128">
    <property type="entry name" value="Cyt_P450"/>
</dbReference>
<dbReference type="Pfam" id="PF00067">
    <property type="entry name" value="p450"/>
    <property type="match status" value="2"/>
</dbReference>
<evidence type="ECO:0000256" key="8">
    <source>
        <dbReference type="PIRSR" id="PIRSR602401-1"/>
    </source>
</evidence>
<dbReference type="Gene3D" id="1.10.630.10">
    <property type="entry name" value="Cytochrome P450"/>
    <property type="match status" value="2"/>
</dbReference>
<dbReference type="InterPro" id="IPR017972">
    <property type="entry name" value="Cyt_P450_CS"/>
</dbReference>